<dbReference type="AlphaFoldDB" id="A0AAD7DA56"/>
<sequence length="178" mass="19794">SQTFPPAARFNPEPSLSGKIVIVTGGQWRFSLYELLKHNAKVYIAGRSKVKYEECIPRLRRETDGRDVLFLELDLGNLGSIKRAAEGFLSKEHELNILFNHAGQMLPPAENITVDEYDAQLGTNVLGHWNFYLTKQLLPALKVIAGAKCLSDGKARVVNASSIAHYFGSLDFGTFRTV</sequence>
<dbReference type="SUPFAM" id="SSF51735">
    <property type="entry name" value="NAD(P)-binding Rossmann-fold domains"/>
    <property type="match status" value="1"/>
</dbReference>
<dbReference type="Pfam" id="PF00106">
    <property type="entry name" value="adh_short"/>
    <property type="match status" value="1"/>
</dbReference>
<protein>
    <recommendedName>
        <fullName evidence="6">NAD(P)-binding protein</fullName>
    </recommendedName>
</protein>
<feature type="non-terminal residue" evidence="4">
    <location>
        <position position="1"/>
    </location>
</feature>
<comment type="caution">
    <text evidence="4">The sequence shown here is derived from an EMBL/GenBank/DDBJ whole genome shotgun (WGS) entry which is preliminary data.</text>
</comment>
<evidence type="ECO:0000256" key="2">
    <source>
        <dbReference type="ARBA" id="ARBA00022857"/>
    </source>
</evidence>
<gene>
    <name evidence="4" type="ORF">B0H17DRAFT_940429</name>
</gene>
<keyword evidence="2" id="KW-0521">NADP</keyword>
<proteinExistence type="inferred from homology"/>
<keyword evidence="5" id="KW-1185">Reference proteome</keyword>
<evidence type="ECO:0000313" key="4">
    <source>
        <dbReference type="EMBL" id="KAJ7686482.1"/>
    </source>
</evidence>
<dbReference type="PANTHER" id="PTHR24320:SF282">
    <property type="entry name" value="WW DOMAIN-CONTAINING OXIDOREDUCTASE"/>
    <property type="match status" value="1"/>
</dbReference>
<name>A0AAD7DA56_MYCRO</name>
<dbReference type="GO" id="GO:0016491">
    <property type="term" value="F:oxidoreductase activity"/>
    <property type="evidence" value="ECO:0007669"/>
    <property type="project" value="UniProtKB-KW"/>
</dbReference>
<dbReference type="Proteomes" id="UP001221757">
    <property type="component" value="Unassembled WGS sequence"/>
</dbReference>
<evidence type="ECO:0000256" key="1">
    <source>
        <dbReference type="ARBA" id="ARBA00006484"/>
    </source>
</evidence>
<keyword evidence="3" id="KW-0560">Oxidoreductase</keyword>
<comment type="similarity">
    <text evidence="1">Belongs to the short-chain dehydrogenases/reductases (SDR) family.</text>
</comment>
<reference evidence="4" key="1">
    <citation type="submission" date="2023-03" db="EMBL/GenBank/DDBJ databases">
        <title>Massive genome expansion in bonnet fungi (Mycena s.s.) driven by repeated elements and novel gene families across ecological guilds.</title>
        <authorList>
            <consortium name="Lawrence Berkeley National Laboratory"/>
            <person name="Harder C.B."/>
            <person name="Miyauchi S."/>
            <person name="Viragh M."/>
            <person name="Kuo A."/>
            <person name="Thoen E."/>
            <person name="Andreopoulos B."/>
            <person name="Lu D."/>
            <person name="Skrede I."/>
            <person name="Drula E."/>
            <person name="Henrissat B."/>
            <person name="Morin E."/>
            <person name="Kohler A."/>
            <person name="Barry K."/>
            <person name="LaButti K."/>
            <person name="Morin E."/>
            <person name="Salamov A."/>
            <person name="Lipzen A."/>
            <person name="Mereny Z."/>
            <person name="Hegedus B."/>
            <person name="Baldrian P."/>
            <person name="Stursova M."/>
            <person name="Weitz H."/>
            <person name="Taylor A."/>
            <person name="Grigoriev I.V."/>
            <person name="Nagy L.G."/>
            <person name="Martin F."/>
            <person name="Kauserud H."/>
        </authorList>
    </citation>
    <scope>NUCLEOTIDE SEQUENCE</scope>
    <source>
        <strain evidence="4">CBHHK067</strain>
    </source>
</reference>
<evidence type="ECO:0000256" key="3">
    <source>
        <dbReference type="ARBA" id="ARBA00023002"/>
    </source>
</evidence>
<evidence type="ECO:0008006" key="6">
    <source>
        <dbReference type="Google" id="ProtNLM"/>
    </source>
</evidence>
<organism evidence="4 5">
    <name type="scientific">Mycena rosella</name>
    <name type="common">Pink bonnet</name>
    <name type="synonym">Agaricus rosellus</name>
    <dbReference type="NCBI Taxonomy" id="1033263"/>
    <lineage>
        <taxon>Eukaryota</taxon>
        <taxon>Fungi</taxon>
        <taxon>Dikarya</taxon>
        <taxon>Basidiomycota</taxon>
        <taxon>Agaricomycotina</taxon>
        <taxon>Agaricomycetes</taxon>
        <taxon>Agaricomycetidae</taxon>
        <taxon>Agaricales</taxon>
        <taxon>Marasmiineae</taxon>
        <taxon>Mycenaceae</taxon>
        <taxon>Mycena</taxon>
    </lineage>
</organism>
<dbReference type="InterPro" id="IPR036291">
    <property type="entry name" value="NAD(P)-bd_dom_sf"/>
</dbReference>
<dbReference type="Gene3D" id="3.40.50.720">
    <property type="entry name" value="NAD(P)-binding Rossmann-like Domain"/>
    <property type="match status" value="1"/>
</dbReference>
<dbReference type="InterPro" id="IPR002347">
    <property type="entry name" value="SDR_fam"/>
</dbReference>
<dbReference type="EMBL" id="JARKIE010000095">
    <property type="protein sequence ID" value="KAJ7686482.1"/>
    <property type="molecule type" value="Genomic_DNA"/>
</dbReference>
<accession>A0AAD7DA56</accession>
<dbReference type="PANTHER" id="PTHR24320">
    <property type="entry name" value="RETINOL DEHYDROGENASE"/>
    <property type="match status" value="1"/>
</dbReference>
<evidence type="ECO:0000313" key="5">
    <source>
        <dbReference type="Proteomes" id="UP001221757"/>
    </source>
</evidence>